<reference evidence="5" key="1">
    <citation type="journal article" date="2021" name="J. Phycol.">
        <title>Olisthodiscus represents a new class of Ochrophyta.</title>
        <authorList>
            <person name="Barcyte D."/>
            <person name="Eikrem W."/>
            <person name="Engesmo A."/>
            <person name="Seoane S."/>
            <person name="Wohlmann J."/>
            <person name="Horak A."/>
            <person name="Yurchenko T."/>
            <person name="Elias M."/>
        </authorList>
    </citation>
    <scope>NUCLEOTIDE SEQUENCE</scope>
    <source>
        <strain evidence="5">K-0444</strain>
    </source>
</reference>
<dbReference type="InterPro" id="IPR018264">
    <property type="entry name" value="Ribosomal_bL33_CS"/>
</dbReference>
<dbReference type="NCBIfam" id="NF001860">
    <property type="entry name" value="PRK00595.1"/>
    <property type="match status" value="1"/>
</dbReference>
<gene>
    <name evidence="5" type="primary">rpl33</name>
</gene>
<dbReference type="GeneID" id="67154507"/>
<protein>
    <recommendedName>
        <fullName evidence="4">Large ribosomal subunit protein bL33c</fullName>
    </recommendedName>
</protein>
<dbReference type="GO" id="GO:0006412">
    <property type="term" value="P:translation"/>
    <property type="evidence" value="ECO:0007669"/>
    <property type="project" value="InterPro"/>
</dbReference>
<dbReference type="AlphaFoldDB" id="A0A7U0KSY8"/>
<geneLocation type="plastid" evidence="5"/>
<sequence length="64" mass="7586">MAKNKGNRIIISLECSEGKSIEKKAHSRVFRYTTTKNKRNTSNRLELKKYCKYCKTHTVHREVK</sequence>
<dbReference type="Pfam" id="PF00471">
    <property type="entry name" value="Ribosomal_L33"/>
    <property type="match status" value="1"/>
</dbReference>
<evidence type="ECO:0000256" key="4">
    <source>
        <dbReference type="ARBA" id="ARBA00035276"/>
    </source>
</evidence>
<accession>A0A7U0KSY8</accession>
<evidence type="ECO:0000313" key="5">
    <source>
        <dbReference type="EMBL" id="QQW50553.1"/>
    </source>
</evidence>
<dbReference type="HAMAP" id="MF_00294">
    <property type="entry name" value="Ribosomal_bL33"/>
    <property type="match status" value="1"/>
</dbReference>
<dbReference type="PANTHER" id="PTHR43168:SF2">
    <property type="entry name" value="LARGE RIBOSOMAL SUBUNIT PROTEIN BL33C"/>
    <property type="match status" value="1"/>
</dbReference>
<dbReference type="InterPro" id="IPR001705">
    <property type="entry name" value="Ribosomal_bL33"/>
</dbReference>
<dbReference type="EMBL" id="MT859097">
    <property type="protein sequence ID" value="QQW50553.1"/>
    <property type="molecule type" value="Genomic_DNA"/>
</dbReference>
<name>A0A7U0KSY8_OLILU</name>
<dbReference type="SUPFAM" id="SSF57829">
    <property type="entry name" value="Zn-binding ribosomal proteins"/>
    <property type="match status" value="1"/>
</dbReference>
<keyword evidence="2 5" id="KW-0689">Ribosomal protein</keyword>
<dbReference type="GO" id="GO:1990904">
    <property type="term" value="C:ribonucleoprotein complex"/>
    <property type="evidence" value="ECO:0007669"/>
    <property type="project" value="UniProtKB-KW"/>
</dbReference>
<proteinExistence type="inferred from homology"/>
<comment type="similarity">
    <text evidence="1">Belongs to the bacterial ribosomal protein bL33 family.</text>
</comment>
<keyword evidence="3" id="KW-0687">Ribonucleoprotein</keyword>
<dbReference type="NCBIfam" id="NF001764">
    <property type="entry name" value="PRK00504.1"/>
    <property type="match status" value="1"/>
</dbReference>
<dbReference type="RefSeq" id="YP_010152892.1">
    <property type="nucleotide sequence ID" value="NC_057170.1"/>
</dbReference>
<organism evidence="5">
    <name type="scientific">Olisthodiscus luteus</name>
    <name type="common">Marine phytoflagellate</name>
    <dbReference type="NCBI Taxonomy" id="83000"/>
    <lineage>
        <taxon>Eukaryota</taxon>
        <taxon>Sar</taxon>
        <taxon>Stramenopiles</taxon>
        <taxon>Ochrophyta</taxon>
        <taxon>Olisthodiscophyceae</taxon>
        <taxon>Olisthodiscaceae</taxon>
        <taxon>Olisthodiscus</taxon>
    </lineage>
</organism>
<dbReference type="PANTHER" id="PTHR43168">
    <property type="entry name" value="50S RIBOSOMAL PROTEIN L33, CHLOROPLASTIC"/>
    <property type="match status" value="1"/>
</dbReference>
<dbReference type="PROSITE" id="PS00582">
    <property type="entry name" value="RIBOSOMAL_L33"/>
    <property type="match status" value="1"/>
</dbReference>
<dbReference type="NCBIfam" id="TIGR01023">
    <property type="entry name" value="rpmG_bact"/>
    <property type="match status" value="1"/>
</dbReference>
<evidence type="ECO:0000256" key="3">
    <source>
        <dbReference type="ARBA" id="ARBA00023274"/>
    </source>
</evidence>
<dbReference type="InterPro" id="IPR011332">
    <property type="entry name" value="Ribosomal_zn-bd"/>
</dbReference>
<evidence type="ECO:0000256" key="2">
    <source>
        <dbReference type="ARBA" id="ARBA00022980"/>
    </source>
</evidence>
<dbReference type="GO" id="GO:0003735">
    <property type="term" value="F:structural constituent of ribosome"/>
    <property type="evidence" value="ECO:0007669"/>
    <property type="project" value="InterPro"/>
</dbReference>
<keyword evidence="5" id="KW-0934">Plastid</keyword>
<evidence type="ECO:0000256" key="1">
    <source>
        <dbReference type="ARBA" id="ARBA00007596"/>
    </source>
</evidence>
<dbReference type="Gene3D" id="2.20.28.120">
    <property type="entry name" value="Ribosomal protein L33"/>
    <property type="match status" value="1"/>
</dbReference>
<dbReference type="InterPro" id="IPR038584">
    <property type="entry name" value="Ribosomal_bL33_sf"/>
</dbReference>
<dbReference type="GO" id="GO:0005840">
    <property type="term" value="C:ribosome"/>
    <property type="evidence" value="ECO:0007669"/>
    <property type="project" value="UniProtKB-KW"/>
</dbReference>
<dbReference type="GO" id="GO:0005737">
    <property type="term" value="C:cytoplasm"/>
    <property type="evidence" value="ECO:0007669"/>
    <property type="project" value="UniProtKB-ARBA"/>
</dbReference>